<dbReference type="GeneID" id="104956550"/>
<dbReference type="RefSeq" id="XP_010782348.1">
    <property type="nucleotide sequence ID" value="XM_010784046.1"/>
</dbReference>
<protein>
    <submittedName>
        <fullName evidence="3">Pleckstrin homology domain-containing family A member 7-like</fullName>
    </submittedName>
</protein>
<name>A0A6I9P5Y7_9TELE</name>
<proteinExistence type="predicted"/>
<feature type="compositionally biased region" description="Basic and acidic residues" evidence="1">
    <location>
        <begin position="93"/>
        <end position="102"/>
    </location>
</feature>
<dbReference type="PANTHER" id="PTHR12752:SF4">
    <property type="entry name" value="PLECKSTRIN HOMOLOGY DOMAIN-CONTAINING FAMILY A MEMBER 7"/>
    <property type="match status" value="1"/>
</dbReference>
<dbReference type="KEGG" id="ncc:104956550"/>
<gene>
    <name evidence="3" type="primary">LOC104956550</name>
</gene>
<dbReference type="PANTHER" id="PTHR12752">
    <property type="entry name" value="PHOSPHOINOSITOL 3-PHOSPHATE-BINDING PROTEIN"/>
    <property type="match status" value="1"/>
</dbReference>
<keyword evidence="2" id="KW-1185">Reference proteome</keyword>
<feature type="region of interest" description="Disordered" evidence="1">
    <location>
        <begin position="1"/>
        <end position="145"/>
    </location>
</feature>
<evidence type="ECO:0000313" key="2">
    <source>
        <dbReference type="Proteomes" id="UP000504611"/>
    </source>
</evidence>
<evidence type="ECO:0000256" key="1">
    <source>
        <dbReference type="SAM" id="MobiDB-lite"/>
    </source>
</evidence>
<sequence length="160" mass="17750">MNFPTQSIKTRAVLPEVQGLSGPSSRLNQSNHIASYVTLRRGPGGSAARERPKSALELLSSPPDVLQLSGAQPRGRMTAEEQLERMKRHQKALVRERKRNLSQERSPSSTAQRSSSSSRLPTNTSDPPASVRYPPRSSSSRHRELHLHHHCCYTLQPPGT</sequence>
<feature type="compositionally biased region" description="Low complexity" evidence="1">
    <location>
        <begin position="105"/>
        <end position="138"/>
    </location>
</feature>
<dbReference type="AlphaFoldDB" id="A0A6I9P5Y7"/>
<dbReference type="Proteomes" id="UP000504611">
    <property type="component" value="Unplaced"/>
</dbReference>
<organism evidence="2 3">
    <name type="scientific">Notothenia coriiceps</name>
    <name type="common">black rockcod</name>
    <dbReference type="NCBI Taxonomy" id="8208"/>
    <lineage>
        <taxon>Eukaryota</taxon>
        <taxon>Metazoa</taxon>
        <taxon>Chordata</taxon>
        <taxon>Craniata</taxon>
        <taxon>Vertebrata</taxon>
        <taxon>Euteleostomi</taxon>
        <taxon>Actinopterygii</taxon>
        <taxon>Neopterygii</taxon>
        <taxon>Teleostei</taxon>
        <taxon>Neoteleostei</taxon>
        <taxon>Acanthomorphata</taxon>
        <taxon>Eupercaria</taxon>
        <taxon>Perciformes</taxon>
        <taxon>Notothenioidei</taxon>
        <taxon>Nototheniidae</taxon>
        <taxon>Notothenia</taxon>
    </lineage>
</organism>
<dbReference type="OrthoDB" id="43122at2759"/>
<feature type="compositionally biased region" description="Polar residues" evidence="1">
    <location>
        <begin position="21"/>
        <end position="33"/>
    </location>
</feature>
<reference evidence="3" key="1">
    <citation type="submission" date="2025-08" db="UniProtKB">
        <authorList>
            <consortium name="RefSeq"/>
        </authorList>
    </citation>
    <scope>IDENTIFICATION</scope>
    <source>
        <tissue evidence="3">Muscle</tissue>
    </source>
</reference>
<evidence type="ECO:0000313" key="3">
    <source>
        <dbReference type="RefSeq" id="XP_010782348.1"/>
    </source>
</evidence>
<accession>A0A6I9P5Y7</accession>